<feature type="non-terminal residue" evidence="2">
    <location>
        <position position="1"/>
    </location>
</feature>
<keyword evidence="3" id="KW-1185">Reference proteome</keyword>
<organism evidence="2 3">
    <name type="scientific">Gigaspora margarita</name>
    <dbReference type="NCBI Taxonomy" id="4874"/>
    <lineage>
        <taxon>Eukaryota</taxon>
        <taxon>Fungi</taxon>
        <taxon>Fungi incertae sedis</taxon>
        <taxon>Mucoromycota</taxon>
        <taxon>Glomeromycotina</taxon>
        <taxon>Glomeromycetes</taxon>
        <taxon>Diversisporales</taxon>
        <taxon>Gigasporaceae</taxon>
        <taxon>Gigaspora</taxon>
    </lineage>
</organism>
<evidence type="ECO:0000313" key="2">
    <source>
        <dbReference type="EMBL" id="CAG8849823.1"/>
    </source>
</evidence>
<feature type="region of interest" description="Disordered" evidence="1">
    <location>
        <begin position="42"/>
        <end position="68"/>
    </location>
</feature>
<proteinExistence type="predicted"/>
<reference evidence="2 3" key="1">
    <citation type="submission" date="2021-06" db="EMBL/GenBank/DDBJ databases">
        <authorList>
            <person name="Kallberg Y."/>
            <person name="Tangrot J."/>
            <person name="Rosling A."/>
        </authorList>
    </citation>
    <scope>NUCLEOTIDE SEQUENCE [LARGE SCALE GENOMIC DNA]</scope>
    <source>
        <strain evidence="2 3">120-4 pot B 10/14</strain>
    </source>
</reference>
<protein>
    <submittedName>
        <fullName evidence="2">20938_t:CDS:1</fullName>
    </submittedName>
</protein>
<sequence>QIENTIVEILAGNLKYEKQVISNQAIPANIDREVNIAYEELSNDNESSSEEENSNNTDSIIDLDTLES</sequence>
<name>A0ABN7X8G0_GIGMA</name>
<dbReference type="EMBL" id="CAJVQB010098112">
    <property type="protein sequence ID" value="CAG8849823.1"/>
    <property type="molecule type" value="Genomic_DNA"/>
</dbReference>
<feature type="compositionally biased region" description="Acidic residues" evidence="1">
    <location>
        <begin position="42"/>
        <end position="53"/>
    </location>
</feature>
<dbReference type="Proteomes" id="UP000789901">
    <property type="component" value="Unassembled WGS sequence"/>
</dbReference>
<comment type="caution">
    <text evidence="2">The sequence shown here is derived from an EMBL/GenBank/DDBJ whole genome shotgun (WGS) entry which is preliminary data.</text>
</comment>
<gene>
    <name evidence="2" type="ORF">GMARGA_LOCUS39901</name>
</gene>
<accession>A0ABN7X8G0</accession>
<evidence type="ECO:0000313" key="3">
    <source>
        <dbReference type="Proteomes" id="UP000789901"/>
    </source>
</evidence>
<evidence type="ECO:0000256" key="1">
    <source>
        <dbReference type="SAM" id="MobiDB-lite"/>
    </source>
</evidence>